<sequence>MLRAPRRDATPYRPEATRADLPPDTAPGQPRRPGLPSTPRSRTAAVPEGAAGSRPVPPHTRASAAVPVSGAPGAGALPGQAVDAAGSGPLSREQVDQLARRLVDPVSRLLRAELRLGRERAGRLLDGGR</sequence>
<evidence type="ECO:0000256" key="1">
    <source>
        <dbReference type="SAM" id="MobiDB-lite"/>
    </source>
</evidence>
<reference evidence="2 3" key="1">
    <citation type="journal article" date="2019" name="Int. J. Syst. Evol. Microbiol.">
        <title>The Global Catalogue of Microorganisms (GCM) 10K type strain sequencing project: providing services to taxonomists for standard genome sequencing and annotation.</title>
        <authorList>
            <consortium name="The Broad Institute Genomics Platform"/>
            <consortium name="The Broad Institute Genome Sequencing Center for Infectious Disease"/>
            <person name="Wu L."/>
            <person name="Ma J."/>
        </authorList>
    </citation>
    <scope>NUCLEOTIDE SEQUENCE [LARGE SCALE GENOMIC DNA]</scope>
    <source>
        <strain evidence="2 3">JCM 13004</strain>
    </source>
</reference>
<evidence type="ECO:0000313" key="2">
    <source>
        <dbReference type="EMBL" id="GAA1214574.1"/>
    </source>
</evidence>
<protein>
    <recommendedName>
        <fullName evidence="4">Syndecan 1</fullName>
    </recommendedName>
</protein>
<dbReference type="EMBL" id="BAAALF010000001">
    <property type="protein sequence ID" value="GAA1214574.1"/>
    <property type="molecule type" value="Genomic_DNA"/>
</dbReference>
<feature type="compositionally biased region" description="Low complexity" evidence="1">
    <location>
        <begin position="62"/>
        <end position="82"/>
    </location>
</feature>
<accession>A0ABN1VMN9</accession>
<organism evidence="2 3">
    <name type="scientific">Kitasatospora nipponensis</name>
    <dbReference type="NCBI Taxonomy" id="258049"/>
    <lineage>
        <taxon>Bacteria</taxon>
        <taxon>Bacillati</taxon>
        <taxon>Actinomycetota</taxon>
        <taxon>Actinomycetes</taxon>
        <taxon>Kitasatosporales</taxon>
        <taxon>Streptomycetaceae</taxon>
        <taxon>Kitasatospora</taxon>
    </lineage>
</organism>
<dbReference type="Proteomes" id="UP001500037">
    <property type="component" value="Unassembled WGS sequence"/>
</dbReference>
<evidence type="ECO:0008006" key="4">
    <source>
        <dbReference type="Google" id="ProtNLM"/>
    </source>
</evidence>
<keyword evidence="3" id="KW-1185">Reference proteome</keyword>
<feature type="region of interest" description="Disordered" evidence="1">
    <location>
        <begin position="1"/>
        <end position="91"/>
    </location>
</feature>
<feature type="compositionally biased region" description="Basic and acidic residues" evidence="1">
    <location>
        <begin position="1"/>
        <end position="18"/>
    </location>
</feature>
<proteinExistence type="predicted"/>
<gene>
    <name evidence="2" type="ORF">GCM10009665_00390</name>
</gene>
<evidence type="ECO:0000313" key="3">
    <source>
        <dbReference type="Proteomes" id="UP001500037"/>
    </source>
</evidence>
<comment type="caution">
    <text evidence="2">The sequence shown here is derived from an EMBL/GenBank/DDBJ whole genome shotgun (WGS) entry which is preliminary data.</text>
</comment>
<name>A0ABN1VMN9_9ACTN</name>